<feature type="transmembrane region" description="Helical" evidence="11">
    <location>
        <begin position="237"/>
        <end position="259"/>
    </location>
</feature>
<keyword evidence="5" id="KW-0677">Repeat</keyword>
<keyword evidence="7" id="KW-0496">Mitochondrion</keyword>
<dbReference type="Ensembl" id="ENSEBUT00000001637.1">
    <property type="protein sequence ID" value="ENSEBUP00000001314.1"/>
    <property type="gene ID" value="ENSEBUG00000001171.1"/>
</dbReference>
<name>A0A8C4NDE7_EPTBU</name>
<keyword evidence="4 9" id="KW-0812">Transmembrane</keyword>
<dbReference type="GO" id="GO:0031966">
    <property type="term" value="C:mitochondrial membrane"/>
    <property type="evidence" value="ECO:0007669"/>
    <property type="project" value="UniProtKB-SubCell"/>
</dbReference>
<feature type="transmembrane region" description="Helical" evidence="11">
    <location>
        <begin position="293"/>
        <end position="316"/>
    </location>
</feature>
<keyword evidence="14" id="KW-1185">Reference proteome</keyword>
<dbReference type="Pfam" id="PF00153">
    <property type="entry name" value="Mito_carr"/>
    <property type="match status" value="3"/>
</dbReference>
<feature type="repeat" description="Solcar" evidence="9">
    <location>
        <begin position="130"/>
        <end position="225"/>
    </location>
</feature>
<dbReference type="PANTHER" id="PTHR45624:SF12">
    <property type="entry name" value="MITOCHONDRIAL ORNITHINE TRANSPORTER 1"/>
    <property type="match status" value="1"/>
</dbReference>
<evidence type="ECO:0000256" key="11">
    <source>
        <dbReference type="SAM" id="Phobius"/>
    </source>
</evidence>
<keyword evidence="8 9" id="KW-0472">Membrane</keyword>
<evidence type="ECO:0000313" key="13">
    <source>
        <dbReference type="Ensembl" id="ENSEBUP00000001314.1"/>
    </source>
</evidence>
<dbReference type="PANTHER" id="PTHR45624">
    <property type="entry name" value="MITOCHONDRIAL BASIC AMINO ACIDS TRANSPORTER-RELATED"/>
    <property type="match status" value="1"/>
</dbReference>
<dbReference type="PROSITE" id="PS50920">
    <property type="entry name" value="SOLCAR"/>
    <property type="match status" value="3"/>
</dbReference>
<dbReference type="Gene3D" id="1.50.40.10">
    <property type="entry name" value="Mitochondrial carrier domain"/>
    <property type="match status" value="2"/>
</dbReference>
<dbReference type="InterPro" id="IPR023395">
    <property type="entry name" value="MCP_dom_sf"/>
</dbReference>
<evidence type="ECO:0000256" key="4">
    <source>
        <dbReference type="ARBA" id="ARBA00022692"/>
    </source>
</evidence>
<keyword evidence="3 10" id="KW-0813">Transport</keyword>
<dbReference type="SUPFAM" id="SSF103506">
    <property type="entry name" value="Mitochondrial carrier"/>
    <property type="match status" value="1"/>
</dbReference>
<sequence>MAFLFLDYSFFFVCFLSKLSCCSEINMQLSPAVEAIVDIMSGTAGGVACVYSGQPFDTVKVKMQTFPSLYRTFLKCMAQTFKKEGIQGLYRGSMPALMANISENAMLFLSYGLCQRLVRLACQTNNDTRLNDMQMAYSGSLAAWFSSIVICPLELIKCRMQATREMHAAGKSAIKVSDCTASAVMRAVLQMEGVRGFFHGMTTTWIRDIPGYFFFFWGNEFTKSLLTPAGKTKDDLGPLSLVLSGGLGGVALWVVVYPIDSVKSRIQVMSMAGERGGLLVTLARVLRREGLRVLYAGFTPTIIRAFPANGALFLAYEYTKDGMTRMLLRP</sequence>
<dbReference type="GO" id="GO:0000064">
    <property type="term" value="F:L-ornithine transmembrane transporter activity"/>
    <property type="evidence" value="ECO:0007669"/>
    <property type="project" value="TreeGrafter"/>
</dbReference>
<evidence type="ECO:0000256" key="9">
    <source>
        <dbReference type="PROSITE-ProRule" id="PRU00282"/>
    </source>
</evidence>
<evidence type="ECO:0000313" key="14">
    <source>
        <dbReference type="Proteomes" id="UP000694388"/>
    </source>
</evidence>
<feature type="chain" id="PRO_5033986603" evidence="12">
    <location>
        <begin position="23"/>
        <end position="330"/>
    </location>
</feature>
<dbReference type="GO" id="GO:1990575">
    <property type="term" value="P:mitochondrial L-ornithine transmembrane transport"/>
    <property type="evidence" value="ECO:0007669"/>
    <property type="project" value="TreeGrafter"/>
</dbReference>
<dbReference type="InterPro" id="IPR050567">
    <property type="entry name" value="Mitochondrial_Carrier"/>
</dbReference>
<accession>A0A8C4NDE7</accession>
<evidence type="ECO:0000256" key="3">
    <source>
        <dbReference type="ARBA" id="ARBA00022448"/>
    </source>
</evidence>
<reference evidence="13" key="1">
    <citation type="submission" date="2025-08" db="UniProtKB">
        <authorList>
            <consortium name="Ensembl"/>
        </authorList>
    </citation>
    <scope>IDENTIFICATION</scope>
</reference>
<feature type="transmembrane region" description="Helical" evidence="11">
    <location>
        <begin position="135"/>
        <end position="156"/>
    </location>
</feature>
<evidence type="ECO:0000256" key="7">
    <source>
        <dbReference type="ARBA" id="ARBA00023128"/>
    </source>
</evidence>
<feature type="repeat" description="Solcar" evidence="9">
    <location>
        <begin position="33"/>
        <end position="117"/>
    </location>
</feature>
<evidence type="ECO:0000256" key="10">
    <source>
        <dbReference type="RuleBase" id="RU000488"/>
    </source>
</evidence>
<keyword evidence="12" id="KW-0732">Signal</keyword>
<dbReference type="GeneTree" id="ENSGT00730000110966"/>
<evidence type="ECO:0000256" key="5">
    <source>
        <dbReference type="ARBA" id="ARBA00022737"/>
    </source>
</evidence>
<protein>
    <submittedName>
        <fullName evidence="13">Solute carrier family 25 member 15b</fullName>
    </submittedName>
</protein>
<keyword evidence="6 11" id="KW-1133">Transmembrane helix</keyword>
<feature type="repeat" description="Solcar" evidence="9">
    <location>
        <begin position="236"/>
        <end position="322"/>
    </location>
</feature>
<comment type="subcellular location">
    <subcellularLocation>
        <location evidence="1">Mitochondrion membrane</location>
        <topology evidence="1">Multi-pass membrane protein</topology>
    </subcellularLocation>
</comment>
<evidence type="ECO:0000256" key="1">
    <source>
        <dbReference type="ARBA" id="ARBA00004225"/>
    </source>
</evidence>
<evidence type="ECO:0000256" key="12">
    <source>
        <dbReference type="SAM" id="SignalP"/>
    </source>
</evidence>
<reference evidence="13" key="2">
    <citation type="submission" date="2025-09" db="UniProtKB">
        <authorList>
            <consortium name="Ensembl"/>
        </authorList>
    </citation>
    <scope>IDENTIFICATION</scope>
</reference>
<feature type="transmembrane region" description="Helical" evidence="11">
    <location>
        <begin position="196"/>
        <end position="217"/>
    </location>
</feature>
<evidence type="ECO:0000256" key="2">
    <source>
        <dbReference type="ARBA" id="ARBA00006375"/>
    </source>
</evidence>
<dbReference type="AlphaFoldDB" id="A0A8C4NDE7"/>
<proteinExistence type="inferred from homology"/>
<evidence type="ECO:0000256" key="8">
    <source>
        <dbReference type="ARBA" id="ARBA00023136"/>
    </source>
</evidence>
<comment type="similarity">
    <text evidence="2 10">Belongs to the mitochondrial carrier (TC 2.A.29) family.</text>
</comment>
<feature type="signal peptide" evidence="12">
    <location>
        <begin position="1"/>
        <end position="22"/>
    </location>
</feature>
<evidence type="ECO:0000256" key="6">
    <source>
        <dbReference type="ARBA" id="ARBA00022989"/>
    </source>
</evidence>
<dbReference type="InterPro" id="IPR018108">
    <property type="entry name" value="MCP_transmembrane"/>
</dbReference>
<organism evidence="13 14">
    <name type="scientific">Eptatretus burgeri</name>
    <name type="common">Inshore hagfish</name>
    <dbReference type="NCBI Taxonomy" id="7764"/>
    <lineage>
        <taxon>Eukaryota</taxon>
        <taxon>Metazoa</taxon>
        <taxon>Chordata</taxon>
        <taxon>Craniata</taxon>
        <taxon>Vertebrata</taxon>
        <taxon>Cyclostomata</taxon>
        <taxon>Myxini</taxon>
        <taxon>Myxiniformes</taxon>
        <taxon>Myxinidae</taxon>
        <taxon>Eptatretinae</taxon>
        <taxon>Eptatretus</taxon>
    </lineage>
</organism>
<dbReference type="Proteomes" id="UP000694388">
    <property type="component" value="Unplaced"/>
</dbReference>